<name>A0ABU9B5V5_9BACT</name>
<organism evidence="2 3">
    <name type="scientific">Luteolibacter soli</name>
    <dbReference type="NCBI Taxonomy" id="3135280"/>
    <lineage>
        <taxon>Bacteria</taxon>
        <taxon>Pseudomonadati</taxon>
        <taxon>Verrucomicrobiota</taxon>
        <taxon>Verrucomicrobiia</taxon>
        <taxon>Verrucomicrobiales</taxon>
        <taxon>Verrucomicrobiaceae</taxon>
        <taxon>Luteolibacter</taxon>
    </lineage>
</organism>
<evidence type="ECO:0000313" key="2">
    <source>
        <dbReference type="EMBL" id="MEK7954352.1"/>
    </source>
</evidence>
<gene>
    <name evidence="2" type="ORF">WKV53_27795</name>
</gene>
<dbReference type="EMBL" id="JBBUKT010000018">
    <property type="protein sequence ID" value="MEK7954352.1"/>
    <property type="molecule type" value="Genomic_DNA"/>
</dbReference>
<feature type="domain" description="SHOCT" evidence="1">
    <location>
        <begin position="209"/>
        <end position="233"/>
    </location>
</feature>
<evidence type="ECO:0000313" key="3">
    <source>
        <dbReference type="Proteomes" id="UP001371305"/>
    </source>
</evidence>
<accession>A0ABU9B5V5</accession>
<proteinExistence type="predicted"/>
<reference evidence="2 3" key="1">
    <citation type="submission" date="2024-04" db="EMBL/GenBank/DDBJ databases">
        <title>Luteolibacter sp. isolated from soil.</title>
        <authorList>
            <person name="An J."/>
        </authorList>
    </citation>
    <scope>NUCLEOTIDE SEQUENCE [LARGE SCALE GENOMIC DNA]</scope>
    <source>
        <strain evidence="2 3">Y139</strain>
    </source>
</reference>
<dbReference type="RefSeq" id="WP_341408121.1">
    <property type="nucleotide sequence ID" value="NZ_JBBUKT010000018.1"/>
</dbReference>
<dbReference type="Pfam" id="PF09851">
    <property type="entry name" value="SHOCT"/>
    <property type="match status" value="1"/>
</dbReference>
<sequence>MARFSTTGEATIKDVAKRHALSEDSVKHLLEALQRGGGAMAQFQCSEFGNGQWMQGGMTMVGDMFNHGLKAKVNAVLSELATAMSAQELFDSTPSAKSDPASSGTWWPLDLGVPSSSGSQNQMRYAIFPSLCRMAIDRNGEVTVYDTGTHKIGGVSQQQGSSSKLEFSSQLGIFPAESLPVISGPGKESLGSAQPAEGKRDGILDVAETLRKLADLHSQGLITDDEFAAKRKQVIDRI</sequence>
<protein>
    <submittedName>
        <fullName evidence="2">SHOCT domain-containing protein</fullName>
    </submittedName>
</protein>
<comment type="caution">
    <text evidence="2">The sequence shown here is derived from an EMBL/GenBank/DDBJ whole genome shotgun (WGS) entry which is preliminary data.</text>
</comment>
<dbReference type="Proteomes" id="UP001371305">
    <property type="component" value="Unassembled WGS sequence"/>
</dbReference>
<dbReference type="InterPro" id="IPR018649">
    <property type="entry name" value="SHOCT"/>
</dbReference>
<evidence type="ECO:0000259" key="1">
    <source>
        <dbReference type="Pfam" id="PF09851"/>
    </source>
</evidence>
<keyword evidence="3" id="KW-1185">Reference proteome</keyword>